<dbReference type="InterPro" id="IPR036463">
    <property type="entry name" value="Urease_gamma_sf"/>
</dbReference>
<dbReference type="EC" id="3.5.1.5" evidence="2"/>
<comment type="caution">
    <text evidence="4">The sequence shown here is derived from an EMBL/GenBank/DDBJ whole genome shotgun (WGS) entry which is preliminary data.</text>
</comment>
<protein>
    <recommendedName>
        <fullName evidence="2">urease</fullName>
        <ecNumber evidence="2">3.5.1.5</ecNumber>
    </recommendedName>
</protein>
<keyword evidence="3" id="KW-0378">Hydrolase</keyword>
<keyword evidence="5" id="KW-1185">Reference proteome</keyword>
<dbReference type="InterPro" id="IPR050112">
    <property type="entry name" value="Urease_alpha_subunit"/>
</dbReference>
<evidence type="ECO:0000256" key="3">
    <source>
        <dbReference type="ARBA" id="ARBA00022801"/>
    </source>
</evidence>
<dbReference type="SUPFAM" id="SSF51278">
    <property type="entry name" value="Urease, beta-subunit"/>
    <property type="match status" value="1"/>
</dbReference>
<gene>
    <name evidence="4" type="ORF">TrRE_jg5593</name>
</gene>
<evidence type="ECO:0000313" key="5">
    <source>
        <dbReference type="Proteomes" id="UP001165082"/>
    </source>
</evidence>
<dbReference type="Proteomes" id="UP001165082">
    <property type="component" value="Unassembled WGS sequence"/>
</dbReference>
<evidence type="ECO:0000256" key="1">
    <source>
        <dbReference type="ARBA" id="ARBA00004897"/>
    </source>
</evidence>
<accession>A0A9W6ZLI3</accession>
<dbReference type="GO" id="GO:0043419">
    <property type="term" value="P:urea catabolic process"/>
    <property type="evidence" value="ECO:0007669"/>
    <property type="project" value="InterPro"/>
</dbReference>
<dbReference type="EMBL" id="BRXZ01000738">
    <property type="protein sequence ID" value="GMH52425.1"/>
    <property type="molecule type" value="Genomic_DNA"/>
</dbReference>
<evidence type="ECO:0000256" key="2">
    <source>
        <dbReference type="ARBA" id="ARBA00012934"/>
    </source>
</evidence>
<evidence type="ECO:0000313" key="4">
    <source>
        <dbReference type="EMBL" id="GMH52425.1"/>
    </source>
</evidence>
<organism evidence="4 5">
    <name type="scientific">Triparma retinervis</name>
    <dbReference type="NCBI Taxonomy" id="2557542"/>
    <lineage>
        <taxon>Eukaryota</taxon>
        <taxon>Sar</taxon>
        <taxon>Stramenopiles</taxon>
        <taxon>Ochrophyta</taxon>
        <taxon>Bolidophyceae</taxon>
        <taxon>Parmales</taxon>
        <taxon>Triparmaceae</taxon>
        <taxon>Triparma</taxon>
    </lineage>
</organism>
<name>A0A9W6ZLI3_9STRA</name>
<dbReference type="PANTHER" id="PTHR43440:SF1">
    <property type="entry name" value="UREASE"/>
    <property type="match status" value="1"/>
</dbReference>
<dbReference type="InterPro" id="IPR002019">
    <property type="entry name" value="Urease_beta-like"/>
</dbReference>
<sequence length="235" mass="25992">MKLSPRECDHLLLHNVGYLAQKRLARGLRLNYVEATALIASVVMEKARDGNSSLVTVHNPIQPTNGDLSLALFGSFLPVPSLTSFPPLSYDPLTLFPPGYLFTPRGSKIPLNASKTPVLLTVMNTADRPIQVGSHYHFVECNPYLEFSRRIAYGRRLNIMAGTSVRFEPGEKKTVSLVEISGRRVVKGGNGLVDGEVEEVGNPPEEFIVRVVDMGFKHVEEEVKVAERSFMEGSR</sequence>
<dbReference type="Gene3D" id="3.30.280.10">
    <property type="entry name" value="Urease, gamma-like subunit"/>
    <property type="match status" value="2"/>
</dbReference>
<dbReference type="InterPro" id="IPR036461">
    <property type="entry name" value="Urease_betasu_sf"/>
</dbReference>
<dbReference type="NCBIfam" id="TIGR00192">
    <property type="entry name" value="urease_beta"/>
    <property type="match status" value="1"/>
</dbReference>
<dbReference type="Pfam" id="PF00699">
    <property type="entry name" value="Urease_beta"/>
    <property type="match status" value="1"/>
</dbReference>
<proteinExistence type="predicted"/>
<dbReference type="AlphaFoldDB" id="A0A9W6ZLI3"/>
<reference evidence="4" key="1">
    <citation type="submission" date="2022-07" db="EMBL/GenBank/DDBJ databases">
        <title>Genome analysis of Parmales, a sister group of diatoms, reveals the evolutionary specialization of diatoms from phago-mixotrophs to photoautotrophs.</title>
        <authorList>
            <person name="Ban H."/>
            <person name="Sato S."/>
            <person name="Yoshikawa S."/>
            <person name="Kazumasa Y."/>
            <person name="Nakamura Y."/>
            <person name="Ichinomiya M."/>
            <person name="Saitoh K."/>
            <person name="Sato N."/>
            <person name="Blanc-Mathieu R."/>
            <person name="Endo H."/>
            <person name="Kuwata A."/>
            <person name="Ogata H."/>
        </authorList>
    </citation>
    <scope>NUCLEOTIDE SEQUENCE</scope>
</reference>
<dbReference type="GO" id="GO:0009039">
    <property type="term" value="F:urease activity"/>
    <property type="evidence" value="ECO:0007669"/>
    <property type="project" value="UniProtKB-EC"/>
</dbReference>
<dbReference type="CDD" id="cd00407">
    <property type="entry name" value="Urease_beta"/>
    <property type="match status" value="1"/>
</dbReference>
<dbReference type="Pfam" id="PF00547">
    <property type="entry name" value="Urease_gamma"/>
    <property type="match status" value="1"/>
</dbReference>
<dbReference type="InterPro" id="IPR002026">
    <property type="entry name" value="Urease_gamma/gamma-beta_su"/>
</dbReference>
<dbReference type="GO" id="GO:0035550">
    <property type="term" value="C:urease complex"/>
    <property type="evidence" value="ECO:0007669"/>
    <property type="project" value="InterPro"/>
</dbReference>
<dbReference type="PANTHER" id="PTHR43440">
    <property type="entry name" value="UREASE"/>
    <property type="match status" value="1"/>
</dbReference>
<dbReference type="GO" id="GO:0016151">
    <property type="term" value="F:nickel cation binding"/>
    <property type="evidence" value="ECO:0007669"/>
    <property type="project" value="InterPro"/>
</dbReference>
<comment type="pathway">
    <text evidence="1">Nitrogen metabolism; urea degradation; CO(2) and NH(3) from urea (urease route): step 1/1.</text>
</comment>
<dbReference type="Gene3D" id="2.10.150.10">
    <property type="entry name" value="Urease, beta subunit"/>
    <property type="match status" value="1"/>
</dbReference>
<dbReference type="OrthoDB" id="1708534at2759"/>
<dbReference type="SUPFAM" id="SSF54111">
    <property type="entry name" value="Urease, gamma-subunit"/>
    <property type="match status" value="1"/>
</dbReference>